<name>A0AAJ0MNP2_9PEZI</name>
<sequence>MHSGFPVAYSSPQIFPLLPNLPITTFFVFLFGHSFWFLLVLDLGFEASWTDPTISKLIFLIQTSPLLRACSGPPPPYTKNIPHDPDSSQKAWQRKVQPPAFPYYQDSGHQDPSPWTFFSLSGLTSDFPTQPCTNTQIKLRIHNCRPGTRPGTLGVFSTARCWTLPDLFYTTIRGSSRSQTATVSTCSLTTPTPPALLKLRQSLRLRQTIRVALFPVSKPHL</sequence>
<gene>
    <name evidence="2" type="ORF">B0T23DRAFT_220188</name>
</gene>
<proteinExistence type="predicted"/>
<dbReference type="Proteomes" id="UP001285908">
    <property type="component" value="Unassembled WGS sequence"/>
</dbReference>
<evidence type="ECO:0000256" key="1">
    <source>
        <dbReference type="SAM" id="Phobius"/>
    </source>
</evidence>
<dbReference type="GeneID" id="87871333"/>
<accession>A0AAJ0MNP2</accession>
<keyword evidence="3" id="KW-1185">Reference proteome</keyword>
<keyword evidence="1" id="KW-0472">Membrane</keyword>
<keyword evidence="1" id="KW-0812">Transmembrane</keyword>
<dbReference type="RefSeq" id="XP_062690121.1">
    <property type="nucleotide sequence ID" value="XM_062833711.1"/>
</dbReference>
<organism evidence="2 3">
    <name type="scientific">Neurospora hispaniola</name>
    <dbReference type="NCBI Taxonomy" id="588809"/>
    <lineage>
        <taxon>Eukaryota</taxon>
        <taxon>Fungi</taxon>
        <taxon>Dikarya</taxon>
        <taxon>Ascomycota</taxon>
        <taxon>Pezizomycotina</taxon>
        <taxon>Sordariomycetes</taxon>
        <taxon>Sordariomycetidae</taxon>
        <taxon>Sordariales</taxon>
        <taxon>Sordariaceae</taxon>
        <taxon>Neurospora</taxon>
    </lineage>
</organism>
<comment type="caution">
    <text evidence="2">The sequence shown here is derived from an EMBL/GenBank/DDBJ whole genome shotgun (WGS) entry which is preliminary data.</text>
</comment>
<evidence type="ECO:0000313" key="3">
    <source>
        <dbReference type="Proteomes" id="UP001285908"/>
    </source>
</evidence>
<feature type="transmembrane region" description="Helical" evidence="1">
    <location>
        <begin position="20"/>
        <end position="41"/>
    </location>
</feature>
<dbReference type="AlphaFoldDB" id="A0AAJ0MNP2"/>
<reference evidence="2 3" key="1">
    <citation type="journal article" date="2023" name="Mol. Phylogenet. Evol.">
        <title>Genome-scale phylogeny and comparative genomics of the fungal order Sordariales.</title>
        <authorList>
            <person name="Hensen N."/>
            <person name="Bonometti L."/>
            <person name="Westerberg I."/>
            <person name="Brannstrom I.O."/>
            <person name="Guillou S."/>
            <person name="Cros-Aarteil S."/>
            <person name="Calhoun S."/>
            <person name="Haridas S."/>
            <person name="Kuo A."/>
            <person name="Mondo S."/>
            <person name="Pangilinan J."/>
            <person name="Riley R."/>
            <person name="LaButti K."/>
            <person name="Andreopoulos B."/>
            <person name="Lipzen A."/>
            <person name="Chen C."/>
            <person name="Yan M."/>
            <person name="Daum C."/>
            <person name="Ng V."/>
            <person name="Clum A."/>
            <person name="Steindorff A."/>
            <person name="Ohm R.A."/>
            <person name="Martin F."/>
            <person name="Silar P."/>
            <person name="Natvig D.O."/>
            <person name="Lalanne C."/>
            <person name="Gautier V."/>
            <person name="Ament-Velasquez S.L."/>
            <person name="Kruys A."/>
            <person name="Hutchinson M.I."/>
            <person name="Powell A.J."/>
            <person name="Barry K."/>
            <person name="Miller A.N."/>
            <person name="Grigoriev I.V."/>
            <person name="Debuchy R."/>
            <person name="Gladieux P."/>
            <person name="Hiltunen Thoren M."/>
            <person name="Johannesson H."/>
        </authorList>
    </citation>
    <scope>NUCLEOTIDE SEQUENCE [LARGE SCALE GENOMIC DNA]</scope>
    <source>
        <strain evidence="2 3">FGSC 10403</strain>
    </source>
</reference>
<keyword evidence="1" id="KW-1133">Transmembrane helix</keyword>
<protein>
    <submittedName>
        <fullName evidence="2">Uncharacterized protein</fullName>
    </submittedName>
</protein>
<evidence type="ECO:0000313" key="2">
    <source>
        <dbReference type="EMBL" id="KAK3487994.1"/>
    </source>
</evidence>
<dbReference type="EMBL" id="JAULSX010000007">
    <property type="protein sequence ID" value="KAK3487994.1"/>
    <property type="molecule type" value="Genomic_DNA"/>
</dbReference>